<dbReference type="RefSeq" id="WP_237855336.1">
    <property type="nucleotide sequence ID" value="NZ_JAKLWS010000024.1"/>
</dbReference>
<evidence type="ECO:0000259" key="1">
    <source>
        <dbReference type="PROSITE" id="PS51819"/>
    </source>
</evidence>
<comment type="caution">
    <text evidence="2">The sequence shown here is derived from an EMBL/GenBank/DDBJ whole genome shotgun (WGS) entry which is preliminary data.</text>
</comment>
<accession>A0ABS9KGI6</accession>
<feature type="domain" description="VOC" evidence="1">
    <location>
        <begin position="5"/>
        <end position="126"/>
    </location>
</feature>
<dbReference type="InterPro" id="IPR004360">
    <property type="entry name" value="Glyas_Fos-R_dOase_dom"/>
</dbReference>
<dbReference type="InterPro" id="IPR037523">
    <property type="entry name" value="VOC_core"/>
</dbReference>
<evidence type="ECO:0000313" key="2">
    <source>
        <dbReference type="EMBL" id="MCG2589979.1"/>
    </source>
</evidence>
<reference evidence="2" key="2">
    <citation type="submission" date="2024-05" db="EMBL/GenBank/DDBJ databases">
        <title>Rhodohalobacter halophilus gen. nov., sp. nov., a moderately halophilic member of the family Balneolaceae.</title>
        <authorList>
            <person name="Xia J."/>
        </authorList>
    </citation>
    <scope>NUCLEOTIDE SEQUENCE</scope>
    <source>
        <strain evidence="2">WB101</strain>
    </source>
</reference>
<name>A0ABS9KGI6_9BACT</name>
<dbReference type="Pfam" id="PF00903">
    <property type="entry name" value="Glyoxalase"/>
    <property type="match status" value="1"/>
</dbReference>
<keyword evidence="3" id="KW-1185">Reference proteome</keyword>
<dbReference type="InterPro" id="IPR029068">
    <property type="entry name" value="Glyas_Bleomycin-R_OHBP_Dase"/>
</dbReference>
<proteinExistence type="predicted"/>
<reference evidence="2" key="1">
    <citation type="submission" date="2022-01" db="EMBL/GenBank/DDBJ databases">
        <authorList>
            <person name="Wang Y."/>
        </authorList>
    </citation>
    <scope>NUCLEOTIDE SEQUENCE</scope>
    <source>
        <strain evidence="2">WB101</strain>
    </source>
</reference>
<dbReference type="InterPro" id="IPR050383">
    <property type="entry name" value="GlyoxalaseI/FosfomycinResist"/>
</dbReference>
<sequence>MFDLIFDHYTIRVKDLDRSAEFYQNVLGFSEIENRTQKAHIRWFSMGEGRELHIAKGNSDIIKTNVGVHIALRLKDFDGFLSHLNRYNINRHNSKGIQDSITTRADGIRQVYFQDPDGYWIEVNEAATLED</sequence>
<dbReference type="SUPFAM" id="SSF54593">
    <property type="entry name" value="Glyoxalase/Bleomycin resistance protein/Dihydroxybiphenyl dioxygenase"/>
    <property type="match status" value="1"/>
</dbReference>
<protein>
    <submittedName>
        <fullName evidence="2">VOC family protein</fullName>
    </submittedName>
</protein>
<dbReference type="Gene3D" id="3.10.180.10">
    <property type="entry name" value="2,3-Dihydroxybiphenyl 1,2-Dioxygenase, domain 1"/>
    <property type="match status" value="1"/>
</dbReference>
<evidence type="ECO:0000313" key="3">
    <source>
        <dbReference type="Proteomes" id="UP001165366"/>
    </source>
</evidence>
<dbReference type="Proteomes" id="UP001165366">
    <property type="component" value="Unassembled WGS sequence"/>
</dbReference>
<dbReference type="EMBL" id="JAKLWS010000024">
    <property type="protein sequence ID" value="MCG2589979.1"/>
    <property type="molecule type" value="Genomic_DNA"/>
</dbReference>
<dbReference type="PROSITE" id="PS51819">
    <property type="entry name" value="VOC"/>
    <property type="match status" value="1"/>
</dbReference>
<dbReference type="PANTHER" id="PTHR21366">
    <property type="entry name" value="GLYOXALASE FAMILY PROTEIN"/>
    <property type="match status" value="1"/>
</dbReference>
<gene>
    <name evidence="2" type="ORF">L6773_15485</name>
</gene>
<organism evidence="2 3">
    <name type="scientific">Rhodohalobacter sulfatireducens</name>
    <dbReference type="NCBI Taxonomy" id="2911366"/>
    <lineage>
        <taxon>Bacteria</taxon>
        <taxon>Pseudomonadati</taxon>
        <taxon>Balneolota</taxon>
        <taxon>Balneolia</taxon>
        <taxon>Balneolales</taxon>
        <taxon>Balneolaceae</taxon>
        <taxon>Rhodohalobacter</taxon>
    </lineage>
</organism>